<dbReference type="Pfam" id="PF05036">
    <property type="entry name" value="SPOR"/>
    <property type="match status" value="1"/>
</dbReference>
<dbReference type="RefSeq" id="WP_138862460.1">
    <property type="nucleotide sequence ID" value="NZ_VCPC01000001.1"/>
</dbReference>
<reference evidence="3 4" key="1">
    <citation type="submission" date="2019-05" db="EMBL/GenBank/DDBJ databases">
        <title>Marivita sp. nov. isolated from sea sediment.</title>
        <authorList>
            <person name="Kim W."/>
        </authorList>
    </citation>
    <scope>NUCLEOTIDE SEQUENCE [LARGE SCALE GENOMIC DNA]</scope>
    <source>
        <strain evidence="3 4">CAU 1492</strain>
    </source>
</reference>
<keyword evidence="4" id="KW-1185">Reference proteome</keyword>
<evidence type="ECO:0000313" key="4">
    <source>
        <dbReference type="Proteomes" id="UP001191082"/>
    </source>
</evidence>
<dbReference type="Gene3D" id="3.30.70.1070">
    <property type="entry name" value="Sporulation related repeat"/>
    <property type="match status" value="1"/>
</dbReference>
<evidence type="ECO:0000256" key="1">
    <source>
        <dbReference type="SAM" id="MobiDB-lite"/>
    </source>
</evidence>
<dbReference type="PROSITE" id="PS51724">
    <property type="entry name" value="SPOR"/>
    <property type="match status" value="1"/>
</dbReference>
<feature type="compositionally biased region" description="Low complexity" evidence="1">
    <location>
        <begin position="273"/>
        <end position="298"/>
    </location>
</feature>
<protein>
    <submittedName>
        <fullName evidence="3">SPOR domain-containing protein</fullName>
    </submittedName>
</protein>
<dbReference type="SUPFAM" id="SSF110997">
    <property type="entry name" value="Sporulation related repeat"/>
    <property type="match status" value="1"/>
</dbReference>
<evidence type="ECO:0000313" key="3">
    <source>
        <dbReference type="EMBL" id="TMV15112.1"/>
    </source>
</evidence>
<sequence length="377" mass="38635">MRKATRFSGRNASVLAILLGTVAVSGCTEGEGLGFLQSKPKLEGEARAETTTRLVERDVEAPDVFSAAEAGLWDGRPSLGGVWVAHPDVNDPERVIIRNSANGKFVIGALFRKEREIPGPRLQASSDAAQALGMLAGSPVQLEVTALRREEVAPEPAVAAAEPTIDVAEAPTPAPTVSAPSAVRQASLDPIAGAAAAIDASEPANTAPVAEAETEMVAAVAAPEASAETASAPRKPWFGAKLFQKKPKAVGAPLSALSDTPAAIPASAPVTESALPPAQAASAQPATSKPAAAAAPKTSSLDKPFLQIGIFSVQGNAQNTANQMRSAGIVPTVYEQSSNGKPFWRVVVGPAQTSSERSALLKKIKGIGYSDAYAVTN</sequence>
<comment type="caution">
    <text evidence="3">The sequence shown here is derived from an EMBL/GenBank/DDBJ whole genome shotgun (WGS) entry which is preliminary data.</text>
</comment>
<evidence type="ECO:0000259" key="2">
    <source>
        <dbReference type="PROSITE" id="PS51724"/>
    </source>
</evidence>
<proteinExistence type="predicted"/>
<gene>
    <name evidence="3" type="ORF">FGK64_03880</name>
</gene>
<accession>A0ABY2XDL0</accession>
<dbReference type="InterPro" id="IPR036680">
    <property type="entry name" value="SPOR-like_sf"/>
</dbReference>
<organism evidence="3 4">
    <name type="scientific">Arenibacterium halophilum</name>
    <dbReference type="NCBI Taxonomy" id="2583821"/>
    <lineage>
        <taxon>Bacteria</taxon>
        <taxon>Pseudomonadati</taxon>
        <taxon>Pseudomonadota</taxon>
        <taxon>Alphaproteobacteria</taxon>
        <taxon>Rhodobacterales</taxon>
        <taxon>Paracoccaceae</taxon>
        <taxon>Arenibacterium</taxon>
    </lineage>
</organism>
<dbReference type="PROSITE" id="PS51257">
    <property type="entry name" value="PROKAR_LIPOPROTEIN"/>
    <property type="match status" value="1"/>
</dbReference>
<dbReference type="InterPro" id="IPR007730">
    <property type="entry name" value="SPOR-like_dom"/>
</dbReference>
<feature type="domain" description="SPOR" evidence="2">
    <location>
        <begin position="298"/>
        <end position="377"/>
    </location>
</feature>
<dbReference type="EMBL" id="VCPC01000001">
    <property type="protein sequence ID" value="TMV15112.1"/>
    <property type="molecule type" value="Genomic_DNA"/>
</dbReference>
<feature type="region of interest" description="Disordered" evidence="1">
    <location>
        <begin position="268"/>
        <end position="298"/>
    </location>
</feature>
<dbReference type="Proteomes" id="UP001191082">
    <property type="component" value="Unassembled WGS sequence"/>
</dbReference>
<name>A0ABY2XDL0_9RHOB</name>